<dbReference type="Gene3D" id="1.20.1250.20">
    <property type="entry name" value="MFS general substrate transporter like domains"/>
    <property type="match status" value="1"/>
</dbReference>
<dbReference type="PRINTS" id="PR01036">
    <property type="entry name" value="TCRTETB"/>
</dbReference>
<comment type="caution">
    <text evidence="10">The sequence shown here is derived from an EMBL/GenBank/DDBJ whole genome shotgun (WGS) entry which is preliminary data.</text>
</comment>
<evidence type="ECO:0000256" key="6">
    <source>
        <dbReference type="ARBA" id="ARBA00022989"/>
    </source>
</evidence>
<dbReference type="InterPro" id="IPR020846">
    <property type="entry name" value="MFS_dom"/>
</dbReference>
<keyword evidence="4" id="KW-1003">Cell membrane</keyword>
<keyword evidence="11" id="KW-1185">Reference proteome</keyword>
<dbReference type="EMBL" id="BMJY01000002">
    <property type="protein sequence ID" value="GGH36669.1"/>
    <property type="molecule type" value="Genomic_DNA"/>
</dbReference>
<feature type="transmembrane region" description="Helical" evidence="8">
    <location>
        <begin position="482"/>
        <end position="503"/>
    </location>
</feature>
<evidence type="ECO:0000256" key="7">
    <source>
        <dbReference type="ARBA" id="ARBA00023136"/>
    </source>
</evidence>
<feature type="transmembrane region" description="Helical" evidence="8">
    <location>
        <begin position="362"/>
        <end position="385"/>
    </location>
</feature>
<organism evidence="10 11">
    <name type="scientific">Microbacterium album</name>
    <dbReference type="NCBI Taxonomy" id="2053191"/>
    <lineage>
        <taxon>Bacteria</taxon>
        <taxon>Bacillati</taxon>
        <taxon>Actinomycetota</taxon>
        <taxon>Actinomycetes</taxon>
        <taxon>Micrococcales</taxon>
        <taxon>Microbacteriaceae</taxon>
        <taxon>Microbacterium</taxon>
    </lineage>
</organism>
<feature type="transmembrane region" description="Helical" evidence="8">
    <location>
        <begin position="141"/>
        <end position="163"/>
    </location>
</feature>
<dbReference type="GO" id="GO:0022857">
    <property type="term" value="F:transmembrane transporter activity"/>
    <property type="evidence" value="ECO:0007669"/>
    <property type="project" value="InterPro"/>
</dbReference>
<dbReference type="Proteomes" id="UP000657592">
    <property type="component" value="Unassembled WGS sequence"/>
</dbReference>
<evidence type="ECO:0000256" key="8">
    <source>
        <dbReference type="SAM" id="Phobius"/>
    </source>
</evidence>
<feature type="transmembrane region" description="Helical" evidence="8">
    <location>
        <begin position="338"/>
        <end position="356"/>
    </location>
</feature>
<gene>
    <name evidence="10" type="ORF">GCM10010921_05990</name>
</gene>
<name>A0A917IBY9_9MICO</name>
<reference evidence="10" key="2">
    <citation type="submission" date="2020-09" db="EMBL/GenBank/DDBJ databases">
        <authorList>
            <person name="Sun Q."/>
            <person name="Zhou Y."/>
        </authorList>
    </citation>
    <scope>NUCLEOTIDE SEQUENCE</scope>
    <source>
        <strain evidence="10">CGMCC 1.15794</strain>
    </source>
</reference>
<dbReference type="Pfam" id="PF07690">
    <property type="entry name" value="MFS_1"/>
    <property type="match status" value="1"/>
</dbReference>
<feature type="transmembrane region" description="Helical" evidence="8">
    <location>
        <begin position="203"/>
        <end position="222"/>
    </location>
</feature>
<feature type="transmembrane region" description="Helical" evidence="8">
    <location>
        <begin position="21"/>
        <end position="41"/>
    </location>
</feature>
<feature type="domain" description="Major facilitator superfamily (MFS) profile" evidence="9">
    <location>
        <begin position="17"/>
        <end position="508"/>
    </location>
</feature>
<dbReference type="PROSITE" id="PS50850">
    <property type="entry name" value="MFS"/>
    <property type="match status" value="1"/>
</dbReference>
<keyword evidence="7 8" id="KW-0472">Membrane</keyword>
<dbReference type="RefSeq" id="WP_188754773.1">
    <property type="nucleotide sequence ID" value="NZ_BMJY01000002.1"/>
</dbReference>
<comment type="subcellular location">
    <subcellularLocation>
        <location evidence="1">Cell membrane</location>
        <topology evidence="1">Multi-pass membrane protein</topology>
    </subcellularLocation>
</comment>
<dbReference type="GO" id="GO:0005886">
    <property type="term" value="C:plasma membrane"/>
    <property type="evidence" value="ECO:0007669"/>
    <property type="project" value="UniProtKB-SubCell"/>
</dbReference>
<dbReference type="Gene3D" id="1.20.1720.10">
    <property type="entry name" value="Multidrug resistance protein D"/>
    <property type="match status" value="1"/>
</dbReference>
<feature type="transmembrane region" description="Helical" evidence="8">
    <location>
        <begin position="108"/>
        <end position="129"/>
    </location>
</feature>
<evidence type="ECO:0000256" key="3">
    <source>
        <dbReference type="ARBA" id="ARBA00022448"/>
    </source>
</evidence>
<dbReference type="AlphaFoldDB" id="A0A917IBY9"/>
<accession>A0A917IBY9</accession>
<sequence length="565" mass="59207">MTDAALPRMTHRQVLEAISGLLLAMFTSMMANTIVGTSLPIIVPDLGGTQTHYTWVVTAALLTTAISTPIWGKLADLTDRKALILVALGFFLVASAAAGFAQTPEVLIAARAFQGIGAGGVAALSQVIMADIISPRERGRYMGLFGVVLGVSTVGGPIIGGLLTDTVGWHWNFFVGIPLGLIAFLVIVKTLKLAPRANRRVTIDYVGIVLLSVASSLLLIWVTNVKDYGWLSLETALMVGGAILATALFIWVETRATEPVVPLSLFRNRTFTLSVLASISIGVAMFGTAVYLGQYFQMARGFDPTGAGLMTIPMAAGLLIMSTLVGQLVTRYGAWKSYLVVGAVVMTLGNVLLATLTHDTPLVLVGVYMFLLGAGMGMTMQNLVLVVQNTAKPEEMGVASSGVNFFRTIGGTAGVAVIGSVLASSMADQLARRGHELMDAIAGLGPRGARIAELFASGTMPIARELPESVRVIVEEVAATSIAHAFLIGVPLGILSLIAICFLPNIPLGRKNNAERLQEREAAKLTEAEEALGRAGAVSVAATGAIPLVGEAPGQEDTAREGREG</sequence>
<keyword evidence="3" id="KW-0813">Transport</keyword>
<evidence type="ECO:0000259" key="9">
    <source>
        <dbReference type="PROSITE" id="PS50850"/>
    </source>
</evidence>
<feature type="transmembrane region" description="Helical" evidence="8">
    <location>
        <begin position="169"/>
        <end position="191"/>
    </location>
</feature>
<dbReference type="SUPFAM" id="SSF103473">
    <property type="entry name" value="MFS general substrate transporter"/>
    <property type="match status" value="1"/>
</dbReference>
<dbReference type="InterPro" id="IPR004638">
    <property type="entry name" value="EmrB-like"/>
</dbReference>
<evidence type="ECO:0000313" key="11">
    <source>
        <dbReference type="Proteomes" id="UP000657592"/>
    </source>
</evidence>
<evidence type="ECO:0000256" key="5">
    <source>
        <dbReference type="ARBA" id="ARBA00022692"/>
    </source>
</evidence>
<protein>
    <recommendedName>
        <fullName evidence="9">Major facilitator superfamily (MFS) profile domain-containing protein</fullName>
    </recommendedName>
</protein>
<dbReference type="FunFam" id="1.20.1720.10:FF:000004">
    <property type="entry name" value="EmrB/QacA family drug resistance transporter"/>
    <property type="match status" value="1"/>
</dbReference>
<feature type="transmembrane region" description="Helical" evidence="8">
    <location>
        <begin position="305"/>
        <end position="326"/>
    </location>
</feature>
<keyword evidence="5 8" id="KW-0812">Transmembrane</keyword>
<feature type="transmembrane region" description="Helical" evidence="8">
    <location>
        <begin position="405"/>
        <end position="427"/>
    </location>
</feature>
<evidence type="ECO:0000256" key="2">
    <source>
        <dbReference type="ARBA" id="ARBA00007520"/>
    </source>
</evidence>
<feature type="transmembrane region" description="Helical" evidence="8">
    <location>
        <begin position="273"/>
        <end position="293"/>
    </location>
</feature>
<dbReference type="CDD" id="cd17502">
    <property type="entry name" value="MFS_Azr1_MDR_like"/>
    <property type="match status" value="1"/>
</dbReference>
<proteinExistence type="inferred from homology"/>
<reference evidence="10" key="1">
    <citation type="journal article" date="2014" name="Int. J. Syst. Evol. Microbiol.">
        <title>Complete genome sequence of Corynebacterium casei LMG S-19264T (=DSM 44701T), isolated from a smear-ripened cheese.</title>
        <authorList>
            <consortium name="US DOE Joint Genome Institute (JGI-PGF)"/>
            <person name="Walter F."/>
            <person name="Albersmeier A."/>
            <person name="Kalinowski J."/>
            <person name="Ruckert C."/>
        </authorList>
    </citation>
    <scope>NUCLEOTIDE SEQUENCE</scope>
    <source>
        <strain evidence="10">CGMCC 1.15794</strain>
    </source>
</reference>
<feature type="transmembrane region" description="Helical" evidence="8">
    <location>
        <begin position="228"/>
        <end position="252"/>
    </location>
</feature>
<evidence type="ECO:0000256" key="4">
    <source>
        <dbReference type="ARBA" id="ARBA00022475"/>
    </source>
</evidence>
<keyword evidence="6 8" id="KW-1133">Transmembrane helix</keyword>
<feature type="transmembrane region" description="Helical" evidence="8">
    <location>
        <begin position="83"/>
        <end position="102"/>
    </location>
</feature>
<dbReference type="InterPro" id="IPR011701">
    <property type="entry name" value="MFS"/>
</dbReference>
<dbReference type="NCBIfam" id="TIGR00711">
    <property type="entry name" value="efflux_EmrB"/>
    <property type="match status" value="1"/>
</dbReference>
<comment type="similarity">
    <text evidence="2">Belongs to the major facilitator superfamily. TCR/Tet family.</text>
</comment>
<dbReference type="InterPro" id="IPR036259">
    <property type="entry name" value="MFS_trans_sf"/>
</dbReference>
<evidence type="ECO:0000313" key="10">
    <source>
        <dbReference type="EMBL" id="GGH36669.1"/>
    </source>
</evidence>
<evidence type="ECO:0000256" key="1">
    <source>
        <dbReference type="ARBA" id="ARBA00004651"/>
    </source>
</evidence>
<feature type="transmembrane region" description="Helical" evidence="8">
    <location>
        <begin position="53"/>
        <end position="71"/>
    </location>
</feature>
<dbReference type="PANTHER" id="PTHR23501:SF197">
    <property type="entry name" value="COMD"/>
    <property type="match status" value="1"/>
</dbReference>
<dbReference type="PANTHER" id="PTHR23501">
    <property type="entry name" value="MAJOR FACILITATOR SUPERFAMILY"/>
    <property type="match status" value="1"/>
</dbReference>